<evidence type="ECO:0000256" key="1">
    <source>
        <dbReference type="ARBA" id="ARBA00061469"/>
    </source>
</evidence>
<dbReference type="GeneID" id="14873186"/>
<dbReference type="GO" id="GO:0007039">
    <property type="term" value="P:protein catabolic process in the vacuole"/>
    <property type="evidence" value="ECO:0007669"/>
    <property type="project" value="TreeGrafter"/>
</dbReference>
<evidence type="ECO:0000313" key="3">
    <source>
        <dbReference type="Proteomes" id="UP000007797"/>
    </source>
</evidence>
<dbReference type="GO" id="GO:0034657">
    <property type="term" value="C:GID complex"/>
    <property type="evidence" value="ECO:0007669"/>
    <property type="project" value="TreeGrafter"/>
</dbReference>
<reference evidence="3" key="1">
    <citation type="journal article" date="2011" name="Genome Res.">
        <title>Phylogeny-wide analysis of social amoeba genomes highlights ancient origins for complex intercellular communication.</title>
        <authorList>
            <person name="Heidel A.J."/>
            <person name="Lawal H.M."/>
            <person name="Felder M."/>
            <person name="Schilde C."/>
            <person name="Helps N.R."/>
            <person name="Tunggal B."/>
            <person name="Rivero F."/>
            <person name="John U."/>
            <person name="Schleicher M."/>
            <person name="Eichinger L."/>
            <person name="Platzer M."/>
            <person name="Noegel A.A."/>
            <person name="Schaap P."/>
            <person name="Gloeckner G."/>
        </authorList>
    </citation>
    <scope>NUCLEOTIDE SEQUENCE [LARGE SCALE GENOMIC DNA]</scope>
    <source>
        <strain evidence="3">SH3</strain>
    </source>
</reference>
<evidence type="ECO:0008006" key="4">
    <source>
        <dbReference type="Google" id="ProtNLM"/>
    </source>
</evidence>
<proteinExistence type="inferred from homology"/>
<accession>F4PU79</accession>
<name>F4PU79_CACFS</name>
<dbReference type="GO" id="GO:0045721">
    <property type="term" value="P:negative regulation of gluconeogenesis"/>
    <property type="evidence" value="ECO:0007669"/>
    <property type="project" value="TreeGrafter"/>
</dbReference>
<dbReference type="GO" id="GO:0005773">
    <property type="term" value="C:vacuole"/>
    <property type="evidence" value="ECO:0007669"/>
    <property type="project" value="GOC"/>
</dbReference>
<dbReference type="STRING" id="1054147.F4PU79"/>
<dbReference type="GO" id="GO:0043161">
    <property type="term" value="P:proteasome-mediated ubiquitin-dependent protein catabolic process"/>
    <property type="evidence" value="ECO:0007669"/>
    <property type="project" value="TreeGrafter"/>
</dbReference>
<dbReference type="GO" id="GO:0006623">
    <property type="term" value="P:protein targeting to vacuole"/>
    <property type="evidence" value="ECO:0007669"/>
    <property type="project" value="TreeGrafter"/>
</dbReference>
<gene>
    <name evidence="2" type="ORF">DFA_01680</name>
</gene>
<dbReference type="AlphaFoldDB" id="F4PU79"/>
<dbReference type="Proteomes" id="UP000007797">
    <property type="component" value="Unassembled WGS sequence"/>
</dbReference>
<evidence type="ECO:0000313" key="2">
    <source>
        <dbReference type="EMBL" id="EGG21794.1"/>
    </source>
</evidence>
<comment type="similarity">
    <text evidence="1">Belongs to the GID4/VID24 family.</text>
</comment>
<dbReference type="OrthoDB" id="62at2759"/>
<dbReference type="PANTHER" id="PTHR14534:SF3">
    <property type="entry name" value="GID COMPLEX SUBUNIT 4 HOMOLOG"/>
    <property type="match status" value="1"/>
</dbReference>
<dbReference type="RefSeq" id="XP_004359644.1">
    <property type="nucleotide sequence ID" value="XM_004359587.1"/>
</dbReference>
<sequence length="326" mass="37796">MNELIWIYPFLPPDLWFIHIYEEAKLGEVTLPFNFKVNDMFNYKLAHRRSSNILCNCRIDNTRIYKLYSSINRLLIILHTTSQKVGASKESDTQKSEEEAHFLISRVVLVLAIDNTQQQEEPTVAGEQTTRYRSNDSSVPGGCASLYPGSRFVGVQRSAKASYPVHIDIKDVDFDNSILSGYLTILGLTKKYPVLTTFFEGEIVDGKHYGFLTRKWEANAKVDLDHWGRFPEFQTYADSFNRDDFESSLLKSSDTLFMRWKESFFLVPDHRIKNIEGASYEGFYYIALERATGTIRGFYYHCSSELFQTIILEHETESSFPCFEFR</sequence>
<organism evidence="2 3">
    <name type="scientific">Cavenderia fasciculata</name>
    <name type="common">Slime mold</name>
    <name type="synonym">Dictyostelium fasciculatum</name>
    <dbReference type="NCBI Taxonomy" id="261658"/>
    <lineage>
        <taxon>Eukaryota</taxon>
        <taxon>Amoebozoa</taxon>
        <taxon>Evosea</taxon>
        <taxon>Eumycetozoa</taxon>
        <taxon>Dictyostelia</taxon>
        <taxon>Acytosteliales</taxon>
        <taxon>Cavenderiaceae</taxon>
        <taxon>Cavenderia</taxon>
    </lineage>
</organism>
<dbReference type="InterPro" id="IPR018618">
    <property type="entry name" value="GID4/10-like"/>
</dbReference>
<dbReference type="EMBL" id="GL883010">
    <property type="protein sequence ID" value="EGG21794.1"/>
    <property type="molecule type" value="Genomic_DNA"/>
</dbReference>
<keyword evidence="3" id="KW-1185">Reference proteome</keyword>
<dbReference type="PANTHER" id="PTHR14534">
    <property type="entry name" value="VACUOLAR IMPORT AND DEGRADATION PROTEIN 24"/>
    <property type="match status" value="1"/>
</dbReference>
<protein>
    <recommendedName>
        <fullName evidence="4">Vacuolar import and degradation protein</fullName>
    </recommendedName>
</protein>
<dbReference type="Pfam" id="PF09783">
    <property type="entry name" value="Vac_ImportDeg"/>
    <property type="match status" value="1"/>
</dbReference>
<dbReference type="KEGG" id="dfa:DFA_01680"/>